<keyword evidence="22" id="KW-1185">Reference proteome</keyword>
<evidence type="ECO:0000256" key="6">
    <source>
        <dbReference type="ARBA" id="ARBA00022980"/>
    </source>
</evidence>
<dbReference type="GO" id="GO:0006643">
    <property type="term" value="P:membrane lipid metabolic process"/>
    <property type="evidence" value="ECO:0007669"/>
    <property type="project" value="TreeGrafter"/>
</dbReference>
<feature type="region of interest" description="Disordered" evidence="17">
    <location>
        <begin position="545"/>
        <end position="582"/>
    </location>
</feature>
<dbReference type="InterPro" id="IPR051689">
    <property type="entry name" value="Sterol_desaturase/TMEM195"/>
</dbReference>
<evidence type="ECO:0000256" key="15">
    <source>
        <dbReference type="ARBA" id="ARBA00040992"/>
    </source>
</evidence>
<evidence type="ECO:0000259" key="20">
    <source>
        <dbReference type="Pfam" id="PF24858"/>
    </source>
</evidence>
<dbReference type="GO" id="GO:0003735">
    <property type="term" value="F:structural constituent of ribosome"/>
    <property type="evidence" value="ECO:0007669"/>
    <property type="project" value="InterPro"/>
</dbReference>
<name>A0A0C9MX48_9FUNG</name>
<comment type="catalytic activity">
    <reaction evidence="16">
        <text>1-O-(1,2-saturated-alkyl)-sn-glycerol + (6R)-L-erythro-5,6,7,8-tetrahydrobiopterin + O2 = a 1-(1-hydroxyalkyl)-sn-glycerol + (6R)-L-erythro-6,7-dihydrobiopterin + H2O</text>
        <dbReference type="Rhea" id="RHEA:36255"/>
        <dbReference type="ChEBI" id="CHEBI:15377"/>
        <dbReference type="ChEBI" id="CHEBI:15379"/>
        <dbReference type="ChEBI" id="CHEBI:43120"/>
        <dbReference type="ChEBI" id="CHEBI:59560"/>
        <dbReference type="ChEBI" id="CHEBI:73418"/>
        <dbReference type="ChEBI" id="CHEBI:83957"/>
        <dbReference type="EC" id="1.14.16.5"/>
    </reaction>
</comment>
<evidence type="ECO:0000256" key="18">
    <source>
        <dbReference type="SAM" id="Phobius"/>
    </source>
</evidence>
<feature type="transmembrane region" description="Helical" evidence="18">
    <location>
        <begin position="396"/>
        <end position="415"/>
    </location>
</feature>
<dbReference type="InterPro" id="IPR006694">
    <property type="entry name" value="Fatty_acid_hydroxylase"/>
</dbReference>
<evidence type="ECO:0000256" key="14">
    <source>
        <dbReference type="ARBA" id="ARBA00039026"/>
    </source>
</evidence>
<keyword evidence="11 18" id="KW-0472">Membrane</keyword>
<keyword evidence="21" id="KW-0503">Monooxygenase</keyword>
<keyword evidence="8" id="KW-0560">Oxidoreductase</keyword>
<dbReference type="OrthoDB" id="6354873at2759"/>
<evidence type="ECO:0000256" key="2">
    <source>
        <dbReference type="ARBA" id="ARBA00004477"/>
    </source>
</evidence>
<gene>
    <name evidence="21" type="ORF">MAM1_0191c07649</name>
</gene>
<comment type="cofactor">
    <cofactor evidence="1">
        <name>Fe cation</name>
        <dbReference type="ChEBI" id="CHEBI:24875"/>
    </cofactor>
</comment>
<evidence type="ECO:0000256" key="12">
    <source>
        <dbReference type="ARBA" id="ARBA00023274"/>
    </source>
</evidence>
<evidence type="ECO:0000256" key="13">
    <source>
        <dbReference type="ARBA" id="ARBA00038190"/>
    </source>
</evidence>
<evidence type="ECO:0000256" key="10">
    <source>
        <dbReference type="ARBA" id="ARBA00023098"/>
    </source>
</evidence>
<dbReference type="GO" id="GO:0005789">
    <property type="term" value="C:endoplasmic reticulum membrane"/>
    <property type="evidence" value="ECO:0007669"/>
    <property type="project" value="UniProtKB-SubCell"/>
</dbReference>
<organism evidence="21">
    <name type="scientific">Mucor ambiguus</name>
    <dbReference type="NCBI Taxonomy" id="91626"/>
    <lineage>
        <taxon>Eukaryota</taxon>
        <taxon>Fungi</taxon>
        <taxon>Fungi incertae sedis</taxon>
        <taxon>Mucoromycota</taxon>
        <taxon>Mucoromycotina</taxon>
        <taxon>Mucoromycetes</taxon>
        <taxon>Mucorales</taxon>
        <taxon>Mucorineae</taxon>
        <taxon>Mucoraceae</taxon>
        <taxon>Mucor</taxon>
    </lineage>
</organism>
<evidence type="ECO:0000256" key="11">
    <source>
        <dbReference type="ARBA" id="ARBA00023136"/>
    </source>
</evidence>
<feature type="transmembrane region" description="Helical" evidence="18">
    <location>
        <begin position="366"/>
        <end position="384"/>
    </location>
</feature>
<dbReference type="FunFam" id="1.10.10.1410:FF:000001">
    <property type="entry name" value="60S acidic ribosomal protein P1"/>
    <property type="match status" value="1"/>
</dbReference>
<dbReference type="InterPro" id="IPR038716">
    <property type="entry name" value="P1/P2_N_sf"/>
</dbReference>
<evidence type="ECO:0000256" key="4">
    <source>
        <dbReference type="ARBA" id="ARBA00022692"/>
    </source>
</evidence>
<dbReference type="EMBL" id="DF836480">
    <property type="protein sequence ID" value="GAN08142.1"/>
    <property type="molecule type" value="Genomic_DNA"/>
</dbReference>
<dbReference type="PANTHER" id="PTHR21624">
    <property type="entry name" value="STEROL DESATURASE-RELATED PROTEIN"/>
    <property type="match status" value="1"/>
</dbReference>
<dbReference type="PANTHER" id="PTHR21624:SF1">
    <property type="entry name" value="ALKYLGLYCEROL MONOOXYGENASE"/>
    <property type="match status" value="1"/>
</dbReference>
<evidence type="ECO:0000256" key="17">
    <source>
        <dbReference type="SAM" id="MobiDB-lite"/>
    </source>
</evidence>
<comment type="similarity">
    <text evidence="3">Belongs to the eukaryotic ribosomal protein P1/P2 family.</text>
</comment>
<dbReference type="Proteomes" id="UP000053815">
    <property type="component" value="Unassembled WGS sequence"/>
</dbReference>
<dbReference type="Pfam" id="PF24858">
    <property type="entry name" value="AGMP_C"/>
    <property type="match status" value="1"/>
</dbReference>
<feature type="transmembrane region" description="Helical" evidence="18">
    <location>
        <begin position="134"/>
        <end position="151"/>
    </location>
</feature>
<dbReference type="AlphaFoldDB" id="A0A0C9MX48"/>
<evidence type="ECO:0000256" key="7">
    <source>
        <dbReference type="ARBA" id="ARBA00022989"/>
    </source>
</evidence>
<dbReference type="EC" id="1.14.16.5" evidence="14"/>
<keyword evidence="6" id="KW-0689">Ribosomal protein</keyword>
<evidence type="ECO:0000256" key="3">
    <source>
        <dbReference type="ARBA" id="ARBA00005436"/>
    </source>
</evidence>
<evidence type="ECO:0000259" key="19">
    <source>
        <dbReference type="Pfam" id="PF04116"/>
    </source>
</evidence>
<evidence type="ECO:0000256" key="5">
    <source>
        <dbReference type="ARBA" id="ARBA00022824"/>
    </source>
</evidence>
<sequence length="582" mass="65342">MNSTITTEAAQMSALDVLKYIAKGIGRLFYIVSPTDTTFAHYKQVPDYIAEAIPFFVLTITLEFLTLMLKDGGKGLKKLRLWDANQFSVNDVVGSVGAGMLQQLSKFFIYNLTLNSYLYVYDHFRLVDLDPTSLWLWIVGFFVVDLGYYLFHRAAHEVNLFWAAHVVHHSSEYYNQTTALRQSILQPYTSWLFDLPAALFLPPSLYVMHKQFNTLFQYWIHTEVIGNLGPLEYIINTPSAHRVHHGRNPYCIDKNYAGTLIIWDIMFGTFELERTPPVENKDIEPVAFGLTHPINTFDPFTIQFHHLSHVLKTCWSTRGIQNKLKVLFYGPGWHDDTPRTGLLEEIPPIAKDVPPQKYDPAVSFGVNMYVVAHFAVLIVVNGLILDYNPGQLDFSIVLTTTLYIFSTLTVFGRIFDHKPYAMESEFIRSVLVCGVVEIAKHKSILPQQMIVFQEQALFNRLVSLGLNRYLRHPSIIIMSAELAVVYAALILEDDNVEITADKLQTLVAAAGVEVEPIWFSLYAKALAGQDLKALLLNVGAPGSGPAVSAGAAAGAATDAPAEEAKEEEKEESDDDMGFGLFD</sequence>
<dbReference type="Gene3D" id="1.10.10.1410">
    <property type="match status" value="1"/>
</dbReference>
<dbReference type="Pfam" id="PF04116">
    <property type="entry name" value="FA_hydroxylase"/>
    <property type="match status" value="1"/>
</dbReference>
<keyword evidence="4 18" id="KW-0812">Transmembrane</keyword>
<dbReference type="InterPro" id="IPR056853">
    <property type="entry name" value="AGMP_C"/>
</dbReference>
<dbReference type="InterPro" id="IPR027534">
    <property type="entry name" value="Ribosomal_P1/P2"/>
</dbReference>
<feature type="domain" description="Fatty acid hydroxylase" evidence="19">
    <location>
        <begin position="137"/>
        <end position="269"/>
    </location>
</feature>
<dbReference type="STRING" id="91626.A0A0C9MX48"/>
<feature type="transmembrane region" description="Helical" evidence="18">
    <location>
        <begin position="48"/>
        <end position="69"/>
    </location>
</feature>
<comment type="similarity">
    <text evidence="13">Belongs to the sterol desaturase family. TMEM195 subfamily.</text>
</comment>
<keyword evidence="12" id="KW-0687">Ribonucleoprotein</keyword>
<reference evidence="21" key="1">
    <citation type="submission" date="2014-09" db="EMBL/GenBank/DDBJ databases">
        <title>Draft genome sequence of an oleaginous Mucoromycotina fungus Mucor ambiguus NBRC6742.</title>
        <authorList>
            <person name="Takeda I."/>
            <person name="Yamane N."/>
            <person name="Morita T."/>
            <person name="Tamano K."/>
            <person name="Machida M."/>
            <person name="Baker S."/>
            <person name="Koike H."/>
        </authorList>
    </citation>
    <scope>NUCLEOTIDE SEQUENCE</scope>
    <source>
        <strain evidence="21">NBRC 6742</strain>
    </source>
</reference>
<accession>A0A0C9MX48</accession>
<evidence type="ECO:0000256" key="8">
    <source>
        <dbReference type="ARBA" id="ARBA00023002"/>
    </source>
</evidence>
<dbReference type="GO" id="GO:0006414">
    <property type="term" value="P:translational elongation"/>
    <property type="evidence" value="ECO:0007669"/>
    <property type="project" value="InterPro"/>
</dbReference>
<comment type="subcellular location">
    <subcellularLocation>
        <location evidence="2">Endoplasmic reticulum membrane</location>
        <topology evidence="2">Multi-pass membrane protein</topology>
    </subcellularLocation>
</comment>
<dbReference type="GO" id="GO:0005506">
    <property type="term" value="F:iron ion binding"/>
    <property type="evidence" value="ECO:0007669"/>
    <property type="project" value="InterPro"/>
</dbReference>
<dbReference type="GO" id="GO:0005840">
    <property type="term" value="C:ribosome"/>
    <property type="evidence" value="ECO:0007669"/>
    <property type="project" value="UniProtKB-KW"/>
</dbReference>
<dbReference type="Pfam" id="PF00428">
    <property type="entry name" value="Ribosomal_60s"/>
    <property type="match status" value="1"/>
</dbReference>
<keyword evidence="10" id="KW-0443">Lipid metabolism</keyword>
<feature type="domain" description="Alkylglycerol monooxygenase C-terminal" evidence="20">
    <location>
        <begin position="366"/>
        <end position="450"/>
    </location>
</feature>
<protein>
    <recommendedName>
        <fullName evidence="15">Alkylglycerol monooxygenase</fullName>
        <ecNumber evidence="14">1.14.16.5</ecNumber>
    </recommendedName>
</protein>
<keyword evidence="7 18" id="KW-1133">Transmembrane helix</keyword>
<evidence type="ECO:0000313" key="21">
    <source>
        <dbReference type="EMBL" id="GAN08142.1"/>
    </source>
</evidence>
<proteinExistence type="inferred from homology"/>
<dbReference type="CDD" id="cd05831">
    <property type="entry name" value="Ribosomal_P1"/>
    <property type="match status" value="1"/>
</dbReference>
<keyword evidence="5" id="KW-0256">Endoplasmic reticulum</keyword>
<keyword evidence="9" id="KW-0408">Iron</keyword>
<evidence type="ECO:0000256" key="16">
    <source>
        <dbReference type="ARBA" id="ARBA00047556"/>
    </source>
</evidence>
<dbReference type="HAMAP" id="MF_01478">
    <property type="entry name" value="Ribosomal_L12_arch"/>
    <property type="match status" value="1"/>
</dbReference>
<dbReference type="GO" id="GO:0008610">
    <property type="term" value="P:lipid biosynthetic process"/>
    <property type="evidence" value="ECO:0007669"/>
    <property type="project" value="InterPro"/>
</dbReference>
<evidence type="ECO:0000256" key="1">
    <source>
        <dbReference type="ARBA" id="ARBA00001962"/>
    </source>
</evidence>
<dbReference type="GO" id="GO:1990904">
    <property type="term" value="C:ribonucleoprotein complex"/>
    <property type="evidence" value="ECO:0007669"/>
    <property type="project" value="UniProtKB-KW"/>
</dbReference>
<feature type="compositionally biased region" description="Low complexity" evidence="17">
    <location>
        <begin position="545"/>
        <end position="559"/>
    </location>
</feature>
<evidence type="ECO:0000256" key="9">
    <source>
        <dbReference type="ARBA" id="ARBA00023004"/>
    </source>
</evidence>
<dbReference type="GO" id="GO:0050479">
    <property type="term" value="F:glyceryl-ether monooxygenase activity"/>
    <property type="evidence" value="ECO:0007669"/>
    <property type="project" value="UniProtKB-EC"/>
</dbReference>
<evidence type="ECO:0000313" key="22">
    <source>
        <dbReference type="Proteomes" id="UP000053815"/>
    </source>
</evidence>